<dbReference type="EMBL" id="VJXY01000038">
    <property type="protein sequence ID" value="MBD6619299.1"/>
    <property type="molecule type" value="Genomic_DNA"/>
</dbReference>
<evidence type="ECO:0000256" key="7">
    <source>
        <dbReference type="SAM" id="MobiDB-lite"/>
    </source>
</evidence>
<dbReference type="RefSeq" id="WP_191760489.1">
    <property type="nucleotide sequence ID" value="NZ_VJXY01000038.1"/>
</dbReference>
<feature type="signal peptide" evidence="8">
    <location>
        <begin position="1"/>
        <end position="22"/>
    </location>
</feature>
<dbReference type="PROSITE" id="PS52029">
    <property type="entry name" value="LD_TPASE"/>
    <property type="match status" value="1"/>
</dbReference>
<keyword evidence="5 6" id="KW-0961">Cell wall biogenesis/degradation</keyword>
<sequence length="248" mass="27656">MPIRLTLISFSCVAFIGCAANAELKLPQKLISLQPSKNLKQTTEKLTIGKEKWSEIDALRNSNSGADNNDPLYMGASLKNVWIVDNDESNKDNFQSQKISTVPIRSNSYMVLIPKGVLNALENPIYELRLYANGELKGSYKTVSGRSYTQNKDRDSSGTEAPLPNGKYKVARTYIHGAIPEAGDRFLPIQPLFQTGRTDLGIHYDPSFEKNNGEDGTSGCIGLTDKQDLNRVLEYVRIHRPQYLEVTI</sequence>
<feature type="domain" description="L,D-TPase catalytic" evidence="9">
    <location>
        <begin position="117"/>
        <end position="248"/>
    </location>
</feature>
<evidence type="ECO:0000256" key="6">
    <source>
        <dbReference type="PROSITE-ProRule" id="PRU01373"/>
    </source>
</evidence>
<dbReference type="AlphaFoldDB" id="A0AA40T297"/>
<evidence type="ECO:0000256" key="4">
    <source>
        <dbReference type="ARBA" id="ARBA00022984"/>
    </source>
</evidence>
<feature type="active site" description="Nucleophile" evidence="6">
    <location>
        <position position="220"/>
    </location>
</feature>
<evidence type="ECO:0000256" key="5">
    <source>
        <dbReference type="ARBA" id="ARBA00023316"/>
    </source>
</evidence>
<evidence type="ECO:0000313" key="10">
    <source>
        <dbReference type="EMBL" id="MBD6619299.1"/>
    </source>
</evidence>
<organism evidence="10 11">
    <name type="scientific">Komarekiella delphini-convector SJRDD-AB1</name>
    <dbReference type="NCBI Taxonomy" id="2593771"/>
    <lineage>
        <taxon>Bacteria</taxon>
        <taxon>Bacillati</taxon>
        <taxon>Cyanobacteriota</taxon>
        <taxon>Cyanophyceae</taxon>
        <taxon>Nostocales</taxon>
        <taxon>Nostocaceae</taxon>
        <taxon>Komarekiella</taxon>
        <taxon>Komarekiella delphini-convector</taxon>
    </lineage>
</organism>
<feature type="region of interest" description="Disordered" evidence="7">
    <location>
        <begin position="144"/>
        <end position="163"/>
    </location>
</feature>
<keyword evidence="3 6" id="KW-0133">Cell shape</keyword>
<dbReference type="Gene3D" id="2.40.440.10">
    <property type="entry name" value="L,D-transpeptidase catalytic domain-like"/>
    <property type="match status" value="1"/>
</dbReference>
<keyword evidence="4 6" id="KW-0573">Peptidoglycan synthesis</keyword>
<dbReference type="InterPro" id="IPR038063">
    <property type="entry name" value="Transpep_catalytic_dom"/>
</dbReference>
<evidence type="ECO:0000256" key="2">
    <source>
        <dbReference type="ARBA" id="ARBA00022679"/>
    </source>
</evidence>
<evidence type="ECO:0000256" key="1">
    <source>
        <dbReference type="ARBA" id="ARBA00004752"/>
    </source>
</evidence>
<dbReference type="GO" id="GO:0071555">
    <property type="term" value="P:cell wall organization"/>
    <property type="evidence" value="ECO:0007669"/>
    <property type="project" value="UniProtKB-UniRule"/>
</dbReference>
<feature type="chain" id="PRO_5041230637" evidence="8">
    <location>
        <begin position="23"/>
        <end position="248"/>
    </location>
</feature>
<keyword evidence="11" id="KW-1185">Reference proteome</keyword>
<evidence type="ECO:0000256" key="8">
    <source>
        <dbReference type="SAM" id="SignalP"/>
    </source>
</evidence>
<dbReference type="GO" id="GO:0009252">
    <property type="term" value="P:peptidoglycan biosynthetic process"/>
    <property type="evidence" value="ECO:0007669"/>
    <property type="project" value="UniProtKB-KW"/>
</dbReference>
<dbReference type="PROSITE" id="PS51257">
    <property type="entry name" value="PROKAR_LIPOPROTEIN"/>
    <property type="match status" value="1"/>
</dbReference>
<dbReference type="InterPro" id="IPR005490">
    <property type="entry name" value="LD_TPept_cat_dom"/>
</dbReference>
<dbReference type="GO" id="GO:0008360">
    <property type="term" value="P:regulation of cell shape"/>
    <property type="evidence" value="ECO:0007669"/>
    <property type="project" value="UniProtKB-UniRule"/>
</dbReference>
<protein>
    <submittedName>
        <fullName evidence="10">L,D-transpeptidase</fullName>
    </submittedName>
</protein>
<dbReference type="CDD" id="cd16913">
    <property type="entry name" value="YkuD_like"/>
    <property type="match status" value="1"/>
</dbReference>
<reference evidence="10" key="1">
    <citation type="submission" date="2019-07" db="EMBL/GenBank/DDBJ databases">
        <title>Toxilogical consequences of a new and cryptic species of cyanobacteria (Komarekiella delphini-convector) recovered from the epidermis of a bottlenose dolphin and 1500 ft. in the air.</title>
        <authorList>
            <person name="Brown A.O."/>
            <person name="Dvorak P."/>
            <person name="Villanueva C.D."/>
            <person name="Foss A.J."/>
            <person name="Garvey A.D."/>
            <person name="Gibson Q.A."/>
            <person name="Johansen J.R."/>
            <person name="Casamatta D.A."/>
        </authorList>
    </citation>
    <scope>NUCLEOTIDE SEQUENCE</scope>
    <source>
        <strain evidence="10">SJRDD-AB1</strain>
    </source>
</reference>
<comment type="caution">
    <text evidence="10">The sequence shown here is derived from an EMBL/GenBank/DDBJ whole genome shotgun (WGS) entry which is preliminary data.</text>
</comment>
<dbReference type="Proteomes" id="UP001165986">
    <property type="component" value="Unassembled WGS sequence"/>
</dbReference>
<evidence type="ECO:0000256" key="3">
    <source>
        <dbReference type="ARBA" id="ARBA00022960"/>
    </source>
</evidence>
<keyword evidence="2" id="KW-0808">Transferase</keyword>
<comment type="pathway">
    <text evidence="1 6">Cell wall biogenesis; peptidoglycan biosynthesis.</text>
</comment>
<evidence type="ECO:0000313" key="11">
    <source>
        <dbReference type="Proteomes" id="UP001165986"/>
    </source>
</evidence>
<dbReference type="GO" id="GO:0016740">
    <property type="term" value="F:transferase activity"/>
    <property type="evidence" value="ECO:0007669"/>
    <property type="project" value="UniProtKB-KW"/>
</dbReference>
<name>A0AA40T297_9NOST</name>
<proteinExistence type="predicted"/>
<gene>
    <name evidence="10" type="ORF">FNW02_26595</name>
</gene>
<dbReference type="Pfam" id="PF03734">
    <property type="entry name" value="YkuD"/>
    <property type="match status" value="1"/>
</dbReference>
<keyword evidence="8" id="KW-0732">Signal</keyword>
<accession>A0AA40T297</accession>
<evidence type="ECO:0000259" key="9">
    <source>
        <dbReference type="PROSITE" id="PS52029"/>
    </source>
</evidence>
<feature type="active site" description="Proton donor/acceptor" evidence="6">
    <location>
        <position position="203"/>
    </location>
</feature>